<protein>
    <recommendedName>
        <fullName evidence="1">Thioredoxin domain-containing protein</fullName>
    </recommendedName>
</protein>
<sequence>MIIYIAVFLLLTAVAAGWFLHINLRGKPAPVALQPGQSLPAFSAVDENDQAVSTAALVGKPAVILFVRGNWCPFCTRQVEGLTAYYKQITELDARLIFVTPKPLSTTRHVADMFGVQFDFWLDPELKVARQLGLVHTAGVPGKHRQQYGTDTVWPTALVVKADGVISYVTQSRHITDRPDPKNLLQELQQAIS</sequence>
<proteinExistence type="predicted"/>
<dbReference type="KEGG" id="woc:BA177_12195"/>
<evidence type="ECO:0000313" key="2">
    <source>
        <dbReference type="EMBL" id="ANO51860.1"/>
    </source>
</evidence>
<dbReference type="EMBL" id="CP016268">
    <property type="protein sequence ID" value="ANO51860.1"/>
    <property type="molecule type" value="Genomic_DNA"/>
</dbReference>
<organism evidence="2 3">
    <name type="scientific">Woeseia oceani</name>
    <dbReference type="NCBI Taxonomy" id="1548547"/>
    <lineage>
        <taxon>Bacteria</taxon>
        <taxon>Pseudomonadati</taxon>
        <taxon>Pseudomonadota</taxon>
        <taxon>Gammaproteobacteria</taxon>
        <taxon>Woeseiales</taxon>
        <taxon>Woeseiaceae</taxon>
        <taxon>Woeseia</taxon>
    </lineage>
</organism>
<reference evidence="2 3" key="1">
    <citation type="submission" date="2016-06" db="EMBL/GenBank/DDBJ databases">
        <title>Complete genome sequence of a deep-branching marine Gamma Proteobacterium Woeseia oceani type strain XK5.</title>
        <authorList>
            <person name="Mu D."/>
            <person name="Du Z."/>
        </authorList>
    </citation>
    <scope>NUCLEOTIDE SEQUENCE [LARGE SCALE GENOMIC DNA]</scope>
    <source>
        <strain evidence="2 3">XK5</strain>
    </source>
</reference>
<dbReference type="GO" id="GO:0016209">
    <property type="term" value="F:antioxidant activity"/>
    <property type="evidence" value="ECO:0007669"/>
    <property type="project" value="InterPro"/>
</dbReference>
<dbReference type="InterPro" id="IPR000866">
    <property type="entry name" value="AhpC/TSA"/>
</dbReference>
<dbReference type="Gene3D" id="3.40.30.10">
    <property type="entry name" value="Glutaredoxin"/>
    <property type="match status" value="1"/>
</dbReference>
<feature type="domain" description="Thioredoxin" evidence="1">
    <location>
        <begin position="33"/>
        <end position="193"/>
    </location>
</feature>
<evidence type="ECO:0000313" key="3">
    <source>
        <dbReference type="Proteomes" id="UP000092695"/>
    </source>
</evidence>
<dbReference type="InterPro" id="IPR013766">
    <property type="entry name" value="Thioredoxin_domain"/>
</dbReference>
<dbReference type="RefSeq" id="WP_068616580.1">
    <property type="nucleotide sequence ID" value="NZ_CP016268.1"/>
</dbReference>
<dbReference type="InterPro" id="IPR036249">
    <property type="entry name" value="Thioredoxin-like_sf"/>
</dbReference>
<evidence type="ECO:0000259" key="1">
    <source>
        <dbReference type="PROSITE" id="PS51352"/>
    </source>
</evidence>
<dbReference type="PROSITE" id="PS51352">
    <property type="entry name" value="THIOREDOXIN_2"/>
    <property type="match status" value="1"/>
</dbReference>
<keyword evidence="3" id="KW-1185">Reference proteome</keyword>
<dbReference type="SUPFAM" id="SSF52833">
    <property type="entry name" value="Thioredoxin-like"/>
    <property type="match status" value="1"/>
</dbReference>
<dbReference type="AlphaFoldDB" id="A0A193LH43"/>
<dbReference type="Pfam" id="PF00578">
    <property type="entry name" value="AhpC-TSA"/>
    <property type="match status" value="1"/>
</dbReference>
<dbReference type="GO" id="GO:0016491">
    <property type="term" value="F:oxidoreductase activity"/>
    <property type="evidence" value="ECO:0007669"/>
    <property type="project" value="InterPro"/>
</dbReference>
<dbReference type="STRING" id="1548547.BA177_12195"/>
<dbReference type="Proteomes" id="UP000092695">
    <property type="component" value="Chromosome"/>
</dbReference>
<accession>A0A193LH43</accession>
<gene>
    <name evidence="2" type="ORF">BA177_12195</name>
</gene>
<name>A0A193LH43_9GAMM</name>